<keyword evidence="1" id="KW-0472">Membrane</keyword>
<dbReference type="RefSeq" id="WP_048450433.1">
    <property type="nucleotide sequence ID" value="NZ_LABZ01000052.1"/>
</dbReference>
<evidence type="ECO:0000256" key="1">
    <source>
        <dbReference type="SAM" id="Phobius"/>
    </source>
</evidence>
<accession>A0A0J6VVP1</accession>
<dbReference type="EMBL" id="LABZ01000052">
    <property type="protein sequence ID" value="KMO43381.1"/>
    <property type="molecule type" value="Genomic_DNA"/>
</dbReference>
<proteinExistence type="predicted"/>
<dbReference type="PANTHER" id="PTHR40057:SF1">
    <property type="entry name" value="SLR1162 PROTEIN"/>
    <property type="match status" value="1"/>
</dbReference>
<dbReference type="Pfam" id="PF03992">
    <property type="entry name" value="ABM"/>
    <property type="match status" value="1"/>
</dbReference>
<gene>
    <name evidence="3" type="ORF">VQ03_08405</name>
</gene>
<keyword evidence="1" id="KW-1133">Transmembrane helix</keyword>
<dbReference type="SUPFAM" id="SSF54909">
    <property type="entry name" value="Dimeric alpha+beta barrel"/>
    <property type="match status" value="2"/>
</dbReference>
<feature type="transmembrane region" description="Helical" evidence="1">
    <location>
        <begin position="253"/>
        <end position="280"/>
    </location>
</feature>
<dbReference type="PATRIC" id="fig|1187852.3.peg.5360"/>
<dbReference type="Proteomes" id="UP000036449">
    <property type="component" value="Unassembled WGS sequence"/>
</dbReference>
<reference evidence="3 4" key="1">
    <citation type="submission" date="2015-03" db="EMBL/GenBank/DDBJ databases">
        <title>Genome sequencing of Methylobacterium tarhaniae DSM 25844.</title>
        <authorList>
            <person name="Chaudhry V."/>
            <person name="Patil P.B."/>
        </authorList>
    </citation>
    <scope>NUCLEOTIDE SEQUENCE [LARGE SCALE GENOMIC DNA]</scope>
    <source>
        <strain evidence="3 4">DSM 25844</strain>
    </source>
</reference>
<organism evidence="3 4">
    <name type="scientific">Methylobacterium tarhaniae</name>
    <dbReference type="NCBI Taxonomy" id="1187852"/>
    <lineage>
        <taxon>Bacteria</taxon>
        <taxon>Pseudomonadati</taxon>
        <taxon>Pseudomonadota</taxon>
        <taxon>Alphaproteobacteria</taxon>
        <taxon>Hyphomicrobiales</taxon>
        <taxon>Methylobacteriaceae</taxon>
        <taxon>Methylobacterium</taxon>
    </lineage>
</organism>
<keyword evidence="3" id="KW-0503">Monooxygenase</keyword>
<evidence type="ECO:0000313" key="3">
    <source>
        <dbReference type="EMBL" id="KMO43381.1"/>
    </source>
</evidence>
<name>A0A0J6VVP1_9HYPH</name>
<dbReference type="AlphaFoldDB" id="A0A0J6VVP1"/>
<dbReference type="InterPro" id="IPR007138">
    <property type="entry name" value="ABM_dom"/>
</dbReference>
<keyword evidence="4" id="KW-1185">Reference proteome</keyword>
<keyword evidence="1" id="KW-0812">Transmembrane</keyword>
<evidence type="ECO:0000313" key="4">
    <source>
        <dbReference type="Proteomes" id="UP000036449"/>
    </source>
</evidence>
<sequence>MISTSHAHVTAIVTRVHLRSGAEGDFARWQAALTRAAGEAPGFVSLEVAPVAPEASDWHVVQRFRDAAALAAWRDGPARAACLTTLAPLLHPDHPAAPDEAAPDFHDLACVTEVIATRVEPGREPAFRAWAEAAQAAQAQFPGYAGTLVQAPLPPQIPYWTTLVRFATPAQLDAWLGSPERQALLRQADPAVATWTSRRLAAPFAGWFPEEGGAAPPAWKQTALVLLVLFPVVMLEIRFLSPLTAGLPTAVATFIGNAISVSLVSWLLMGLATAALGWWLTPAPNRRRRIEFLGACVMLGLYAAEIALFTVLP</sequence>
<protein>
    <submittedName>
        <fullName evidence="3">Antibiotic biosynthesis monooxygenase</fullName>
    </submittedName>
</protein>
<dbReference type="GO" id="GO:0004497">
    <property type="term" value="F:monooxygenase activity"/>
    <property type="evidence" value="ECO:0007669"/>
    <property type="project" value="UniProtKB-KW"/>
</dbReference>
<dbReference type="Gene3D" id="3.30.70.100">
    <property type="match status" value="2"/>
</dbReference>
<feature type="transmembrane region" description="Helical" evidence="1">
    <location>
        <begin position="292"/>
        <end position="312"/>
    </location>
</feature>
<evidence type="ECO:0000259" key="2">
    <source>
        <dbReference type="Pfam" id="PF03992"/>
    </source>
</evidence>
<dbReference type="PANTHER" id="PTHR40057">
    <property type="entry name" value="SLR1162 PROTEIN"/>
    <property type="match status" value="1"/>
</dbReference>
<dbReference type="OrthoDB" id="1494254at2"/>
<dbReference type="InterPro" id="IPR038762">
    <property type="entry name" value="ABM_predict"/>
</dbReference>
<feature type="domain" description="ABM" evidence="2">
    <location>
        <begin position="12"/>
        <end position="81"/>
    </location>
</feature>
<dbReference type="InterPro" id="IPR011008">
    <property type="entry name" value="Dimeric_a/b-barrel"/>
</dbReference>
<keyword evidence="3" id="KW-0560">Oxidoreductase</keyword>
<comment type="caution">
    <text evidence="3">The sequence shown here is derived from an EMBL/GenBank/DDBJ whole genome shotgun (WGS) entry which is preliminary data.</text>
</comment>
<feature type="transmembrane region" description="Helical" evidence="1">
    <location>
        <begin position="223"/>
        <end position="241"/>
    </location>
</feature>